<dbReference type="PROSITE" id="PS50089">
    <property type="entry name" value="ZF_RING_2"/>
    <property type="match status" value="1"/>
</dbReference>
<dbReference type="SUPFAM" id="SSF52113">
    <property type="entry name" value="BRCT domain"/>
    <property type="match status" value="2"/>
</dbReference>
<feature type="domain" description="RING-type" evidence="15">
    <location>
        <begin position="23"/>
        <end position="64"/>
    </location>
</feature>
<evidence type="ECO:0000256" key="8">
    <source>
        <dbReference type="ARBA" id="ARBA00022833"/>
    </source>
</evidence>
<keyword evidence="14" id="KW-0175">Coiled coil</keyword>
<protein>
    <recommendedName>
        <fullName evidence="12">RING-type E3 ubiquitin transferase BRCA1</fullName>
    </recommendedName>
</protein>
<dbReference type="SMART" id="SM00184">
    <property type="entry name" value="RING"/>
    <property type="match status" value="1"/>
</dbReference>
<feature type="domain" description="BRCT" evidence="16">
    <location>
        <begin position="452"/>
        <end position="551"/>
    </location>
</feature>
<dbReference type="Pfam" id="PF00533">
    <property type="entry name" value="BRCT"/>
    <property type="match status" value="2"/>
</dbReference>
<dbReference type="Gene3D" id="3.40.50.10190">
    <property type="entry name" value="BRCT domain"/>
    <property type="match status" value="2"/>
</dbReference>
<dbReference type="PROSITE" id="PS00518">
    <property type="entry name" value="ZF_RING_1"/>
    <property type="match status" value="1"/>
</dbReference>
<dbReference type="InterPro" id="IPR001841">
    <property type="entry name" value="Znf_RING"/>
</dbReference>
<dbReference type="GO" id="GO:0031436">
    <property type="term" value="C:BRCA1-BARD1 complex"/>
    <property type="evidence" value="ECO:0007669"/>
    <property type="project" value="TreeGrafter"/>
</dbReference>
<evidence type="ECO:0000256" key="5">
    <source>
        <dbReference type="ARBA" id="ARBA00022737"/>
    </source>
</evidence>
<evidence type="ECO:0000259" key="15">
    <source>
        <dbReference type="PROSITE" id="PS50089"/>
    </source>
</evidence>
<evidence type="ECO:0000256" key="12">
    <source>
        <dbReference type="ARBA" id="ARBA00031556"/>
    </source>
</evidence>
<dbReference type="InterPro" id="IPR036420">
    <property type="entry name" value="BRCT_dom_sf"/>
</dbReference>
<dbReference type="GO" id="GO:0043009">
    <property type="term" value="P:chordate embryonic development"/>
    <property type="evidence" value="ECO:0007669"/>
    <property type="project" value="TreeGrafter"/>
</dbReference>
<feature type="coiled-coil region" evidence="14">
    <location>
        <begin position="278"/>
        <end position="305"/>
    </location>
</feature>
<reference evidence="17" key="1">
    <citation type="submission" date="2017-07" db="EMBL/GenBank/DDBJ databases">
        <authorList>
            <person name="Mikheyev A."/>
            <person name="Grau M."/>
        </authorList>
    </citation>
    <scope>NUCLEOTIDE SEQUENCE</scope>
    <source>
        <tissue evidence="17">Venom_gland</tissue>
    </source>
</reference>
<dbReference type="GO" id="GO:0000724">
    <property type="term" value="P:double-strand break repair via homologous recombination"/>
    <property type="evidence" value="ECO:0007669"/>
    <property type="project" value="TreeGrafter"/>
</dbReference>
<dbReference type="SUPFAM" id="SSF57850">
    <property type="entry name" value="RING/U-box"/>
    <property type="match status" value="1"/>
</dbReference>
<keyword evidence="6" id="KW-0227">DNA damage</keyword>
<dbReference type="PANTHER" id="PTHR13763:SF0">
    <property type="entry name" value="BREAST CANCER TYPE 1 SUSCEPTIBILITY PROTEIN"/>
    <property type="match status" value="1"/>
</dbReference>
<dbReference type="GO" id="GO:0004842">
    <property type="term" value="F:ubiquitin-protein transferase activity"/>
    <property type="evidence" value="ECO:0007669"/>
    <property type="project" value="TreeGrafter"/>
</dbReference>
<dbReference type="GO" id="GO:0005694">
    <property type="term" value="C:chromosome"/>
    <property type="evidence" value="ECO:0007669"/>
    <property type="project" value="UniProtKB-SubCell"/>
</dbReference>
<organism evidence="17">
    <name type="scientific">Micrurus lemniscatus lemniscatus</name>
    <dbReference type="NCBI Taxonomy" id="129467"/>
    <lineage>
        <taxon>Eukaryota</taxon>
        <taxon>Metazoa</taxon>
        <taxon>Chordata</taxon>
        <taxon>Craniata</taxon>
        <taxon>Vertebrata</taxon>
        <taxon>Euteleostomi</taxon>
        <taxon>Lepidosauria</taxon>
        <taxon>Squamata</taxon>
        <taxon>Bifurcata</taxon>
        <taxon>Unidentata</taxon>
        <taxon>Episquamata</taxon>
        <taxon>Toxicofera</taxon>
        <taxon>Serpentes</taxon>
        <taxon>Colubroidea</taxon>
        <taxon>Elapidae</taxon>
        <taxon>Elapinae</taxon>
        <taxon>Micrurus</taxon>
    </lineage>
</organism>
<dbReference type="GO" id="GO:0045944">
    <property type="term" value="P:positive regulation of transcription by RNA polymerase II"/>
    <property type="evidence" value="ECO:0007669"/>
    <property type="project" value="TreeGrafter"/>
</dbReference>
<evidence type="ECO:0000256" key="6">
    <source>
        <dbReference type="ARBA" id="ARBA00022763"/>
    </source>
</evidence>
<dbReference type="GO" id="GO:0070531">
    <property type="term" value="C:BRCA1-A complex"/>
    <property type="evidence" value="ECO:0007669"/>
    <property type="project" value="TreeGrafter"/>
</dbReference>
<evidence type="ECO:0000256" key="13">
    <source>
        <dbReference type="PROSITE-ProRule" id="PRU00175"/>
    </source>
</evidence>
<evidence type="ECO:0000256" key="14">
    <source>
        <dbReference type="SAM" id="Coils"/>
    </source>
</evidence>
<dbReference type="InterPro" id="IPR001357">
    <property type="entry name" value="BRCT_dom"/>
</dbReference>
<feature type="domain" description="BRCT" evidence="16">
    <location>
        <begin position="344"/>
        <end position="432"/>
    </location>
</feature>
<keyword evidence="5" id="KW-0677">Repeat</keyword>
<evidence type="ECO:0000313" key="17">
    <source>
        <dbReference type="EMBL" id="LAA81770.1"/>
    </source>
</evidence>
<keyword evidence="7 13" id="KW-0863">Zinc-finger</keyword>
<dbReference type="SMART" id="SM00292">
    <property type="entry name" value="BRCT"/>
    <property type="match status" value="2"/>
</dbReference>
<name>A0A2D4IC29_MICLE</name>
<evidence type="ECO:0000256" key="2">
    <source>
        <dbReference type="ARBA" id="ARBA00004286"/>
    </source>
</evidence>
<sequence length="560" mass="63920">MDLLFSNGEAYELLLDLKKTLECPICLEVMKEPVSTNCAHIFCRFCMLKLFKQNKGVTHCPLCNGKVTKRSLRDSNCLKEIIRKFLDIIHAFESDSGLEWFLSISDDLNYSKTGIETASASSPCKEQLIIYGGGYRDRSKYMKNEEKRNTESTDNPILPQHSGNETKFFLRKKRNSSKTMILEMDKKNNSVSSEDIIQKKNIVNWIDFETSSSSQVDKDSIMTWNQNSSHIEHRESSAKNEASLNIGEEMMPYASEATPLEDSLGQFSQSEILTTQQRDAIQNDLMQLQQKMAIIEAALKKGSQNDDPEGWSLEREEADFKREQIETRKAQSIIRKRQLLIGRQNMSLVASGLNQSELKLVRKFAKKTQSTWDNKITEKTTHVIMKTDEDLVCERTLKYFTGVAAQKWILSYQWIIHSFEAGRVLKEEDFEVRGDVINGRNHQGPKRARESPVGKLFQGLEICCYGPFTDMLPEQLEWIVELCGASVVKELHLFTNATNSTAVIVVQPDAWTEESICQEFPLQCSIAVVSCEWVLDSVSCYQCQPFNDYTIPQVLSSMSE</sequence>
<dbReference type="Pfam" id="PF00097">
    <property type="entry name" value="zf-C3HC4"/>
    <property type="match status" value="1"/>
</dbReference>
<keyword evidence="10" id="KW-0539">Nucleus</keyword>
<keyword evidence="4" id="KW-0479">Metal-binding</keyword>
<dbReference type="Gene3D" id="3.30.40.10">
    <property type="entry name" value="Zinc/RING finger domain, C3HC4 (zinc finger)"/>
    <property type="match status" value="1"/>
</dbReference>
<dbReference type="PIRSF" id="PIRSF001734">
    <property type="entry name" value="BRCA1"/>
    <property type="match status" value="1"/>
</dbReference>
<keyword evidence="11" id="KW-0131">Cell cycle</keyword>
<evidence type="ECO:0000256" key="3">
    <source>
        <dbReference type="ARBA" id="ARBA00022454"/>
    </source>
</evidence>
<evidence type="ECO:0000259" key="16">
    <source>
        <dbReference type="PROSITE" id="PS50172"/>
    </source>
</evidence>
<dbReference type="PANTHER" id="PTHR13763">
    <property type="entry name" value="BREAST CANCER TYPE 1 SUSCEPTIBILITY PROTEIN BRCA1"/>
    <property type="match status" value="1"/>
</dbReference>
<dbReference type="GO" id="GO:0008270">
    <property type="term" value="F:zinc ion binding"/>
    <property type="evidence" value="ECO:0007669"/>
    <property type="project" value="UniProtKB-KW"/>
</dbReference>
<keyword evidence="9" id="KW-0234">DNA repair</keyword>
<dbReference type="GO" id="GO:0007095">
    <property type="term" value="P:mitotic G2 DNA damage checkpoint signaling"/>
    <property type="evidence" value="ECO:0007669"/>
    <property type="project" value="TreeGrafter"/>
</dbReference>
<accession>A0A2D4IC29</accession>
<keyword evidence="3" id="KW-0158">Chromosome</keyword>
<dbReference type="InterPro" id="IPR017907">
    <property type="entry name" value="Znf_RING_CS"/>
</dbReference>
<dbReference type="FunFam" id="3.40.50.10190:FF:000006">
    <property type="entry name" value="Breast cancer type 1 susceptibility protein homolog"/>
    <property type="match status" value="1"/>
</dbReference>
<dbReference type="CDD" id="cd17721">
    <property type="entry name" value="BRCT_BRCA1_rpt2"/>
    <property type="match status" value="1"/>
</dbReference>
<evidence type="ECO:0000256" key="9">
    <source>
        <dbReference type="ARBA" id="ARBA00023204"/>
    </source>
</evidence>
<comment type="subcellular location">
    <subcellularLocation>
        <location evidence="2">Chromosome</location>
    </subcellularLocation>
    <subcellularLocation>
        <location evidence="1">Nucleus</location>
    </subcellularLocation>
</comment>
<proteinExistence type="predicted"/>
<evidence type="ECO:0000256" key="10">
    <source>
        <dbReference type="ARBA" id="ARBA00023242"/>
    </source>
</evidence>
<reference evidence="17" key="2">
    <citation type="submission" date="2017-11" db="EMBL/GenBank/DDBJ databases">
        <title>Coralsnake Venomics: Analyses of Venom Gland Transcriptomes and Proteomes of Six Brazilian Taxa.</title>
        <authorList>
            <person name="Aird S.D."/>
            <person name="Jorge da Silva N."/>
            <person name="Qiu L."/>
            <person name="Villar-Briones A."/>
            <person name="Aparecida-Saddi V."/>
            <person name="Campos-Telles M.P."/>
            <person name="Grau M."/>
            <person name="Mikheyev A.S."/>
        </authorList>
    </citation>
    <scope>NUCLEOTIDE SEQUENCE</scope>
    <source>
        <tissue evidence="17">Venom_gland</tissue>
    </source>
</reference>
<dbReference type="EMBL" id="IACK01082593">
    <property type="protein sequence ID" value="LAA81770.1"/>
    <property type="molecule type" value="Transcribed_RNA"/>
</dbReference>
<dbReference type="FunFam" id="3.40.50.10190:FF:000025">
    <property type="entry name" value="Breast cancer type 1 susceptibility protein homolog"/>
    <property type="match status" value="1"/>
</dbReference>
<dbReference type="PROSITE" id="PS50172">
    <property type="entry name" value="BRCT"/>
    <property type="match status" value="2"/>
</dbReference>
<evidence type="ECO:0000256" key="1">
    <source>
        <dbReference type="ARBA" id="ARBA00004123"/>
    </source>
</evidence>
<dbReference type="InterPro" id="IPR018957">
    <property type="entry name" value="Znf_C3HC4_RING-type"/>
</dbReference>
<evidence type="ECO:0000256" key="11">
    <source>
        <dbReference type="ARBA" id="ARBA00023306"/>
    </source>
</evidence>
<dbReference type="InterPro" id="IPR013083">
    <property type="entry name" value="Znf_RING/FYVE/PHD"/>
</dbReference>
<evidence type="ECO:0000256" key="7">
    <source>
        <dbReference type="ARBA" id="ARBA00022771"/>
    </source>
</evidence>
<keyword evidence="8" id="KW-0862">Zinc</keyword>
<dbReference type="InterPro" id="IPR031099">
    <property type="entry name" value="BRCA1-associated"/>
</dbReference>
<evidence type="ECO:0000256" key="4">
    <source>
        <dbReference type="ARBA" id="ARBA00022723"/>
    </source>
</evidence>
<dbReference type="CDD" id="cd17735">
    <property type="entry name" value="BRCT_BRCA1_rpt1"/>
    <property type="match status" value="1"/>
</dbReference>
<dbReference type="AlphaFoldDB" id="A0A2D4IC29"/>